<name>A0ABU5CM32_9BACI</name>
<evidence type="ECO:0000313" key="2">
    <source>
        <dbReference type="Proteomes" id="UP001228376"/>
    </source>
</evidence>
<reference evidence="1 2" key="1">
    <citation type="submission" date="2023-10" db="EMBL/GenBank/DDBJ databases">
        <title>179-bfca-hs.</title>
        <authorList>
            <person name="Miliotis G."/>
            <person name="Sengupta P."/>
            <person name="Hameed A."/>
            <person name="Chuvochina M."/>
            <person name="Mcdonagh F."/>
            <person name="Simpson A.C."/>
            <person name="Singh N.K."/>
            <person name="Rekha P.D."/>
            <person name="Raman K."/>
            <person name="Hugenholtz P."/>
            <person name="Venkateswaran K."/>
        </authorList>
    </citation>
    <scope>NUCLEOTIDE SEQUENCE [LARGE SCALE GENOMIC DNA]</scope>
    <source>
        <strain evidence="1 2">179-BFC-A-HS</strain>
    </source>
</reference>
<dbReference type="Proteomes" id="UP001228376">
    <property type="component" value="Unassembled WGS sequence"/>
</dbReference>
<organism evidence="1 2">
    <name type="scientific">Tigheibacillus jepli</name>
    <dbReference type="NCBI Taxonomy" id="3035914"/>
    <lineage>
        <taxon>Bacteria</taxon>
        <taxon>Bacillati</taxon>
        <taxon>Bacillota</taxon>
        <taxon>Bacilli</taxon>
        <taxon>Bacillales</taxon>
        <taxon>Bacillaceae</taxon>
        <taxon>Tigheibacillus</taxon>
    </lineage>
</organism>
<accession>A0ABU5CM32</accession>
<evidence type="ECO:0000313" key="1">
    <source>
        <dbReference type="EMBL" id="MDY0406872.1"/>
    </source>
</evidence>
<keyword evidence="2" id="KW-1185">Reference proteome</keyword>
<protein>
    <recommendedName>
        <fullName evidence="3">DRBM domain-containing protein</fullName>
    </recommendedName>
</protein>
<sequence>MVGCLVLYHTDITSLTKSKMLRYCFHGKDYEIVVEDGHSVSAFIWNLKRNELYQTALLFECSGLCTGYGFGDNKEMAHQAAWNILIKRALLEKQNEKEEGSLSS</sequence>
<dbReference type="EMBL" id="JAROCA020000002">
    <property type="protein sequence ID" value="MDY0406872.1"/>
    <property type="molecule type" value="Genomic_DNA"/>
</dbReference>
<comment type="caution">
    <text evidence="1">The sequence shown here is derived from an EMBL/GenBank/DDBJ whole genome shotgun (WGS) entry which is preliminary data.</text>
</comment>
<proteinExistence type="predicted"/>
<dbReference type="RefSeq" id="WP_306067530.1">
    <property type="nucleotide sequence ID" value="NZ_JAROCA020000002.1"/>
</dbReference>
<evidence type="ECO:0008006" key="3">
    <source>
        <dbReference type="Google" id="ProtNLM"/>
    </source>
</evidence>
<gene>
    <name evidence="1" type="ORF">P5G51_017275</name>
</gene>